<dbReference type="RefSeq" id="WP_249510691.1">
    <property type="nucleotide sequence ID" value="NZ_CP093362.1"/>
</dbReference>
<organism evidence="1 2">
    <name type="scientific">Apilactobacillus apisilvae</name>
    <dbReference type="NCBI Taxonomy" id="2923364"/>
    <lineage>
        <taxon>Bacteria</taxon>
        <taxon>Bacillati</taxon>
        <taxon>Bacillota</taxon>
        <taxon>Bacilli</taxon>
        <taxon>Lactobacillales</taxon>
        <taxon>Lactobacillaceae</taxon>
        <taxon>Apilactobacillus</taxon>
    </lineage>
</organism>
<sequence>MIKKISYILFSLCLLILIININKVNAKSNGNNYSYLTVMKNYNDHKIKSYSDAYHVITKMKHSNIYESHYKPNGKIKNGYSIYYFNKNNAPINYRVSYEKSNSIAVYNNSKTTYLKYRHLSSYKDACSIFLKDVYKKNHHNITFKPLSNLKHIFTFKAFKNNILLGKYTMKKVVRHYNKIVEDDSIYQLPSNDHLKITK</sequence>
<reference evidence="1 2" key="1">
    <citation type="journal article" date="2022" name="Int. J. Syst. Evol. Microbiol.">
        <title>Apilactobacillus apisilvae sp. nov., Nicolia spurrieriana gen. nov. sp. nov., Bombilactobacillus folatiphilus sp. nov. and Bombilactobacillus thymidiniphilus sp. nov., four new lactic acid bacterial isolates from stingless bees Tetragonula carbonaria and Austroplebeia australis.</title>
        <authorList>
            <person name="Oliphant S.A."/>
            <person name="Watson-Haigh N.S."/>
            <person name="Sumby K.M."/>
            <person name="Gardner J."/>
            <person name="Groom S."/>
            <person name="Jiranek V."/>
        </authorList>
    </citation>
    <scope>NUCLEOTIDE SEQUENCE [LARGE SCALE GENOMIC DNA]</scope>
    <source>
        <strain evidence="1 2">SG5_A10</strain>
    </source>
</reference>
<proteinExistence type="predicted"/>
<name>A0ABY4PGK7_9LACO</name>
<keyword evidence="2" id="KW-1185">Reference proteome</keyword>
<evidence type="ECO:0008006" key="3">
    <source>
        <dbReference type="Google" id="ProtNLM"/>
    </source>
</evidence>
<protein>
    <recommendedName>
        <fullName evidence="3">Surface layer protein A domain-containing protein</fullName>
    </recommendedName>
</protein>
<accession>A0ABY4PGK7</accession>
<dbReference type="Proteomes" id="UP000831859">
    <property type="component" value="Chromosome"/>
</dbReference>
<gene>
    <name evidence="1" type="ORF">MOO46_05520</name>
</gene>
<evidence type="ECO:0000313" key="2">
    <source>
        <dbReference type="Proteomes" id="UP000831859"/>
    </source>
</evidence>
<dbReference type="EMBL" id="CP093362">
    <property type="protein sequence ID" value="UQS84707.1"/>
    <property type="molecule type" value="Genomic_DNA"/>
</dbReference>
<evidence type="ECO:0000313" key="1">
    <source>
        <dbReference type="EMBL" id="UQS84707.1"/>
    </source>
</evidence>